<dbReference type="InterPro" id="IPR011706">
    <property type="entry name" value="Cu-oxidase_C"/>
</dbReference>
<protein>
    <submittedName>
        <fullName evidence="6">Bilirubin oxidase</fullName>
        <ecNumber evidence="6">1.3.3.5</ecNumber>
    </submittedName>
</protein>
<evidence type="ECO:0000313" key="7">
    <source>
        <dbReference type="Proteomes" id="UP000011058"/>
    </source>
</evidence>
<dbReference type="InterPro" id="IPR033138">
    <property type="entry name" value="Cu_oxidase_CS"/>
</dbReference>
<evidence type="ECO:0000256" key="3">
    <source>
        <dbReference type="SAM" id="SignalP"/>
    </source>
</evidence>
<dbReference type="SUPFAM" id="SSF49503">
    <property type="entry name" value="Cupredoxins"/>
    <property type="match status" value="3"/>
</dbReference>
<proteinExistence type="predicted"/>
<dbReference type="InterPro" id="IPR002355">
    <property type="entry name" value="Cu_oxidase_Cu_BS"/>
</dbReference>
<organism evidence="6 7">
    <name type="scientific">Fibrella aestuarina BUZ 2</name>
    <dbReference type="NCBI Taxonomy" id="1166018"/>
    <lineage>
        <taxon>Bacteria</taxon>
        <taxon>Pseudomonadati</taxon>
        <taxon>Bacteroidota</taxon>
        <taxon>Cytophagia</taxon>
        <taxon>Cytophagales</taxon>
        <taxon>Spirosomataceae</taxon>
        <taxon>Fibrella</taxon>
    </lineage>
</organism>
<feature type="signal peptide" evidence="3">
    <location>
        <begin position="1"/>
        <end position="25"/>
    </location>
</feature>
<keyword evidence="2 6" id="KW-0560">Oxidoreductase</keyword>
<dbReference type="EMBL" id="HE796684">
    <property type="protein sequence ID" value="CCH03590.1"/>
    <property type="molecule type" value="Genomic_DNA"/>
</dbReference>
<dbReference type="Pfam" id="PF07731">
    <property type="entry name" value="Cu-oxidase_2"/>
    <property type="match status" value="1"/>
</dbReference>
<dbReference type="eggNOG" id="COG2132">
    <property type="taxonomic scope" value="Bacteria"/>
</dbReference>
<keyword evidence="6" id="KW-0614">Plasmid</keyword>
<dbReference type="OrthoDB" id="9757546at2"/>
<dbReference type="PANTHER" id="PTHR48267:SF1">
    <property type="entry name" value="BILIRUBIN OXIDASE"/>
    <property type="match status" value="1"/>
</dbReference>
<feature type="domain" description="Plastocyanin-like" evidence="4">
    <location>
        <begin position="376"/>
        <end position="492"/>
    </location>
</feature>
<dbReference type="PROSITE" id="PS00079">
    <property type="entry name" value="MULTICOPPER_OXIDASE1"/>
    <property type="match status" value="1"/>
</dbReference>
<dbReference type="InterPro" id="IPR008972">
    <property type="entry name" value="Cupredoxin"/>
</dbReference>
<reference evidence="6 7" key="1">
    <citation type="journal article" date="2012" name="J. Bacteriol.">
        <title>Genome Sequence of Fibrella aestuarina BUZ 2T, a Filamentous Marine Bacterium.</title>
        <authorList>
            <person name="Filippini M."/>
            <person name="Qi W."/>
            <person name="Blom J."/>
            <person name="Goesmann A."/>
            <person name="Smits T.H."/>
            <person name="Bagheri H.C."/>
        </authorList>
    </citation>
    <scope>NUCLEOTIDE SEQUENCE [LARGE SCALE GENOMIC DNA]</scope>
    <source>
        <strain evidence="7">BUZ 2T</strain>
        <plasmid evidence="6 7">pFAES01</plasmid>
    </source>
</reference>
<sequence length="493" mass="52967">MNRQHFLKTLGLGTLASVTVPSLLAGCNSHDMSAMNMGGETATAVTEGSFTTPLRLLDTASPSGPLSAKSTTEAIVAGKNARVLGYRDGMLGPTFRVTSGATVDLRFLNALTEETNIHWHGLLVPANMDGHPAQLVGAGQSFNYTFRLDQAATMAWYHPHPHGKTAKQAYMGLAGLFIVETPTEKALSLPSGAYELPLILQDKRLDASGSPQYNPSMNDVMLGYMGEIVTVNGVASPMHSVATRMYRLRLVNGSNGRLYNLALSTGAQFWVIGSDGGLLSAPEGVTSLLLAPGERADLLVDFSSVPVGTEVYLKSNTFSGGGAQGQQAFNLLKFVVSKAETETFRLPARLETVTPLAASVATKTRTFDIGIAMQAMQGMNMTGMHTINGKVFSMNRIDETVKLGDTEIWEFNNTQGDEPHPMHLHGAFFQVLSRTGGRNALTASEKGWKDTVLVMPGERVRIVVPFTKPGTFVFHCHNLEHGDDGMMGNYQVA</sequence>
<evidence type="ECO:0000259" key="5">
    <source>
        <dbReference type="Pfam" id="PF07732"/>
    </source>
</evidence>
<dbReference type="PROSITE" id="PS51257">
    <property type="entry name" value="PROKAR_LIPOPROTEIN"/>
    <property type="match status" value="1"/>
</dbReference>
<dbReference type="KEGG" id="fae:FAES_pFAES01098"/>
<feature type="chain" id="PRO_5003630263" evidence="3">
    <location>
        <begin position="26"/>
        <end position="493"/>
    </location>
</feature>
<dbReference type="HOGENOM" id="CLU_009100_2_4_10"/>
<keyword evidence="3" id="KW-0732">Signal</keyword>
<dbReference type="PROSITE" id="PS00080">
    <property type="entry name" value="MULTICOPPER_OXIDASE2"/>
    <property type="match status" value="1"/>
</dbReference>
<dbReference type="GO" id="GO:0005507">
    <property type="term" value="F:copper ion binding"/>
    <property type="evidence" value="ECO:0007669"/>
    <property type="project" value="InterPro"/>
</dbReference>
<dbReference type="CDD" id="cd13890">
    <property type="entry name" value="CuRO_3_CueO_FtsP"/>
    <property type="match status" value="1"/>
</dbReference>
<name>I0KHI7_9BACT</name>
<feature type="domain" description="Plastocyanin-like" evidence="5">
    <location>
        <begin position="75"/>
        <end position="182"/>
    </location>
</feature>
<accession>I0KHI7</accession>
<dbReference type="RefSeq" id="WP_015056770.1">
    <property type="nucleotide sequence ID" value="NC_019012.1"/>
</dbReference>
<dbReference type="Proteomes" id="UP000011058">
    <property type="component" value="Plasmid pFAES01"/>
</dbReference>
<dbReference type="InterPro" id="IPR011707">
    <property type="entry name" value="Cu-oxidase-like_N"/>
</dbReference>
<evidence type="ECO:0000256" key="1">
    <source>
        <dbReference type="ARBA" id="ARBA00022723"/>
    </source>
</evidence>
<dbReference type="AlphaFoldDB" id="I0KHI7"/>
<dbReference type="PATRIC" id="fig|1166018.3.peg.5705"/>
<keyword evidence="1" id="KW-0479">Metal-binding</keyword>
<dbReference type="Pfam" id="PF07732">
    <property type="entry name" value="Cu-oxidase_3"/>
    <property type="match status" value="1"/>
</dbReference>
<gene>
    <name evidence="6" type="ORF">FAES_pFAES01098</name>
</gene>
<evidence type="ECO:0000259" key="4">
    <source>
        <dbReference type="Pfam" id="PF07731"/>
    </source>
</evidence>
<dbReference type="GO" id="GO:0047705">
    <property type="term" value="F:bilirubin oxidase activity"/>
    <property type="evidence" value="ECO:0007669"/>
    <property type="project" value="UniProtKB-EC"/>
</dbReference>
<keyword evidence="7" id="KW-1185">Reference proteome</keyword>
<dbReference type="EC" id="1.3.3.5" evidence="6"/>
<dbReference type="CDD" id="cd13879">
    <property type="entry name" value="CuRO_2_McoP_like"/>
    <property type="match status" value="1"/>
</dbReference>
<evidence type="ECO:0000313" key="6">
    <source>
        <dbReference type="EMBL" id="CCH03590.1"/>
    </source>
</evidence>
<dbReference type="PANTHER" id="PTHR48267">
    <property type="entry name" value="CUPREDOXIN SUPERFAMILY PROTEIN"/>
    <property type="match status" value="1"/>
</dbReference>
<dbReference type="Gene3D" id="2.60.40.420">
    <property type="entry name" value="Cupredoxins - blue copper proteins"/>
    <property type="match status" value="3"/>
</dbReference>
<dbReference type="InterPro" id="IPR045087">
    <property type="entry name" value="Cu-oxidase_fam"/>
</dbReference>
<evidence type="ECO:0000256" key="2">
    <source>
        <dbReference type="ARBA" id="ARBA00023002"/>
    </source>
</evidence>
<geneLocation type="plasmid" evidence="6 7">
    <name>pFAES01</name>
</geneLocation>